<protein>
    <submittedName>
        <fullName evidence="1">Uncharacterized protein</fullName>
    </submittedName>
</protein>
<gene>
    <name evidence="1" type="ORF">HNQ55_003323</name>
</gene>
<reference evidence="1 2" key="1">
    <citation type="submission" date="2020-08" db="EMBL/GenBank/DDBJ databases">
        <title>Genomic Encyclopedia of Type Strains, Phase IV (KMG-IV): sequencing the most valuable type-strain genomes for metagenomic binning, comparative biology and taxonomic classification.</title>
        <authorList>
            <person name="Goeker M."/>
        </authorList>
    </citation>
    <scope>NUCLEOTIDE SEQUENCE [LARGE SCALE GENOMIC DNA]</scope>
    <source>
        <strain evidence="1 2">DSM 26287</strain>
    </source>
</reference>
<name>A0A7X0NJY2_9GAMM</name>
<organism evidence="1 2">
    <name type="scientific">Thalassotalea piscium</name>
    <dbReference type="NCBI Taxonomy" id="1230533"/>
    <lineage>
        <taxon>Bacteria</taxon>
        <taxon>Pseudomonadati</taxon>
        <taxon>Pseudomonadota</taxon>
        <taxon>Gammaproteobacteria</taxon>
        <taxon>Alteromonadales</taxon>
        <taxon>Colwelliaceae</taxon>
        <taxon>Thalassotalea</taxon>
    </lineage>
</organism>
<dbReference type="EMBL" id="JACHHU010000036">
    <property type="protein sequence ID" value="MBB6544790.1"/>
    <property type="molecule type" value="Genomic_DNA"/>
</dbReference>
<evidence type="ECO:0000313" key="1">
    <source>
        <dbReference type="EMBL" id="MBB6544790.1"/>
    </source>
</evidence>
<proteinExistence type="predicted"/>
<dbReference type="AlphaFoldDB" id="A0A7X0NJY2"/>
<accession>A0A7X0NJY2</accession>
<dbReference type="Proteomes" id="UP000537141">
    <property type="component" value="Unassembled WGS sequence"/>
</dbReference>
<dbReference type="SUPFAM" id="SSF54060">
    <property type="entry name" value="His-Me finger endonucleases"/>
    <property type="match status" value="1"/>
</dbReference>
<evidence type="ECO:0000313" key="2">
    <source>
        <dbReference type="Proteomes" id="UP000537141"/>
    </source>
</evidence>
<keyword evidence="2" id="KW-1185">Reference proteome</keyword>
<sequence>MQITPSEVLEKIEQKKFLLVNLPNSSYYASRDGDIYSLNSLQPKLINPTVSTTGEVYIALYVPSIQVFNLAELLLKTFIGEPGQDQYPCYKNNDPRDIELSNLYWGPVNERNKWRETKAIERSKEIAKIISNSPEIIKARTSNYYCNKPFLSDVLAFMVQLNRLSIREDLQDGDKSVLRRFITELSEITSVTILNFKKLELAFDMEFESIELMSLLSEYKHVLIKNRKSYCNI</sequence>
<dbReference type="Gene3D" id="3.90.75.20">
    <property type="match status" value="1"/>
</dbReference>
<dbReference type="InterPro" id="IPR044925">
    <property type="entry name" value="His-Me_finger_sf"/>
</dbReference>
<dbReference type="RefSeq" id="WP_184426217.1">
    <property type="nucleotide sequence ID" value="NZ_BAABLB010000034.1"/>
</dbReference>
<comment type="caution">
    <text evidence="1">The sequence shown here is derived from an EMBL/GenBank/DDBJ whole genome shotgun (WGS) entry which is preliminary data.</text>
</comment>